<gene>
    <name evidence="2" type="ORF">C1645_758800</name>
</gene>
<feature type="transmembrane region" description="Helical" evidence="1">
    <location>
        <begin position="51"/>
        <end position="69"/>
    </location>
</feature>
<name>A0A397TIZ9_9GLOM</name>
<organism evidence="2 3">
    <name type="scientific">Glomus cerebriforme</name>
    <dbReference type="NCBI Taxonomy" id="658196"/>
    <lineage>
        <taxon>Eukaryota</taxon>
        <taxon>Fungi</taxon>
        <taxon>Fungi incertae sedis</taxon>
        <taxon>Mucoromycota</taxon>
        <taxon>Glomeromycotina</taxon>
        <taxon>Glomeromycetes</taxon>
        <taxon>Glomerales</taxon>
        <taxon>Glomeraceae</taxon>
        <taxon>Glomus</taxon>
    </lineage>
</organism>
<proteinExistence type="predicted"/>
<keyword evidence="1" id="KW-0812">Transmembrane</keyword>
<keyword evidence="1" id="KW-1133">Transmembrane helix</keyword>
<keyword evidence="1" id="KW-0472">Membrane</keyword>
<keyword evidence="3" id="KW-1185">Reference proteome</keyword>
<dbReference type="EMBL" id="QKYT01000070">
    <property type="protein sequence ID" value="RIA94981.1"/>
    <property type="molecule type" value="Genomic_DNA"/>
</dbReference>
<reference evidence="2 3" key="1">
    <citation type="submission" date="2018-06" db="EMBL/GenBank/DDBJ databases">
        <title>Comparative genomics reveals the genomic features of Rhizophagus irregularis, R. cerebriforme, R. diaphanum and Gigaspora rosea, and their symbiotic lifestyle signature.</title>
        <authorList>
            <person name="Morin E."/>
            <person name="San Clemente H."/>
            <person name="Chen E.C.H."/>
            <person name="De La Providencia I."/>
            <person name="Hainaut M."/>
            <person name="Kuo A."/>
            <person name="Kohler A."/>
            <person name="Murat C."/>
            <person name="Tang N."/>
            <person name="Roy S."/>
            <person name="Loubradou J."/>
            <person name="Henrissat B."/>
            <person name="Grigoriev I.V."/>
            <person name="Corradi N."/>
            <person name="Roux C."/>
            <person name="Martin F.M."/>
        </authorList>
    </citation>
    <scope>NUCLEOTIDE SEQUENCE [LARGE SCALE GENOMIC DNA]</scope>
    <source>
        <strain evidence="2 3">DAOM 227022</strain>
    </source>
</reference>
<feature type="transmembrane region" description="Helical" evidence="1">
    <location>
        <begin position="12"/>
        <end position="31"/>
    </location>
</feature>
<dbReference type="AlphaFoldDB" id="A0A397TIZ9"/>
<dbReference type="Proteomes" id="UP000265703">
    <property type="component" value="Unassembled WGS sequence"/>
</dbReference>
<evidence type="ECO:0000256" key="1">
    <source>
        <dbReference type="SAM" id="Phobius"/>
    </source>
</evidence>
<comment type="caution">
    <text evidence="2">The sequence shown here is derived from an EMBL/GenBank/DDBJ whole genome shotgun (WGS) entry which is preliminary data.</text>
</comment>
<accession>A0A397TIZ9</accession>
<evidence type="ECO:0000313" key="2">
    <source>
        <dbReference type="EMBL" id="RIA94981.1"/>
    </source>
</evidence>
<protein>
    <submittedName>
        <fullName evidence="2">Uncharacterized protein</fullName>
    </submittedName>
</protein>
<evidence type="ECO:0000313" key="3">
    <source>
        <dbReference type="Proteomes" id="UP000265703"/>
    </source>
</evidence>
<sequence length="75" mass="9000">MCDCFIDFIRFIGFILFLIEFAMISVFQYFNPEVFRIECNGKFSVLTNCNSIIFFLILLIIVIFKNYYFTLMSTF</sequence>
<feature type="non-terminal residue" evidence="2">
    <location>
        <position position="75"/>
    </location>
</feature>